<evidence type="ECO:0000313" key="7">
    <source>
        <dbReference type="Proteomes" id="UP001499884"/>
    </source>
</evidence>
<comment type="similarity">
    <text evidence="2">Belongs to the citrate synthase family.</text>
</comment>
<dbReference type="InterPro" id="IPR036969">
    <property type="entry name" value="Citrate_synthase_sf"/>
</dbReference>
<dbReference type="PANTHER" id="PTHR11739:SF4">
    <property type="entry name" value="CITRATE SYNTHASE, PEROXISOMAL"/>
    <property type="match status" value="1"/>
</dbReference>
<dbReference type="Gene3D" id="1.10.230.10">
    <property type="entry name" value="Cytochrome P450-Terp, domain 2"/>
    <property type="match status" value="1"/>
</dbReference>
<evidence type="ECO:0000256" key="4">
    <source>
        <dbReference type="ARBA" id="ARBA00022679"/>
    </source>
</evidence>
<dbReference type="PRINTS" id="PR00143">
    <property type="entry name" value="CITRTSNTHASE"/>
</dbReference>
<evidence type="ECO:0000256" key="1">
    <source>
        <dbReference type="ARBA" id="ARBA00005163"/>
    </source>
</evidence>
<organism evidence="6 7">
    <name type="scientific">Streptomyces tremellae</name>
    <dbReference type="NCBI Taxonomy" id="1124239"/>
    <lineage>
        <taxon>Bacteria</taxon>
        <taxon>Bacillati</taxon>
        <taxon>Actinomycetota</taxon>
        <taxon>Actinomycetes</taxon>
        <taxon>Kitasatosporales</taxon>
        <taxon>Streptomycetaceae</taxon>
        <taxon>Streptomyces</taxon>
    </lineage>
</organism>
<keyword evidence="7" id="KW-1185">Reference proteome</keyword>
<gene>
    <name evidence="6" type="ORF">GCM10023082_02060</name>
</gene>
<dbReference type="InterPro" id="IPR002020">
    <property type="entry name" value="Citrate_synthase"/>
</dbReference>
<evidence type="ECO:0000256" key="5">
    <source>
        <dbReference type="SAM" id="MobiDB-lite"/>
    </source>
</evidence>
<keyword evidence="6" id="KW-0456">Lyase</keyword>
<proteinExistence type="inferred from homology"/>
<dbReference type="SUPFAM" id="SSF48256">
    <property type="entry name" value="Citrate synthase"/>
    <property type="match status" value="1"/>
</dbReference>
<dbReference type="Pfam" id="PF00285">
    <property type="entry name" value="Citrate_synt"/>
    <property type="match status" value="1"/>
</dbReference>
<dbReference type="GO" id="GO:0016829">
    <property type="term" value="F:lyase activity"/>
    <property type="evidence" value="ECO:0007669"/>
    <property type="project" value="UniProtKB-KW"/>
</dbReference>
<comment type="caution">
    <text evidence="6">The sequence shown here is derived from an EMBL/GenBank/DDBJ whole genome shotgun (WGS) entry which is preliminary data.</text>
</comment>
<accession>A0ABP7DNB4</accession>
<sequence>MPQPHQTMAAVTPDGVTVKGLDLVDDLIGAVPFTDMVHLEITGHLPAPGARAALDAVLVALTEHGTTATAVAVRLTDLGAPGALQGAVAAGLLGAGDRFLGALDGAARLLQEWPDDAEPDAHARRLAEEARSRRDRLPGLGHPVHTEGDPRTARLFAVADAAGLDPAPRERFLLLQHHAERAANRTLPVNVDGASAVLLTAAGIPWQVCRGIALVARAAGLVGHLWDEHRAPAAQAMLDAADAAAPYRAPEATK</sequence>
<keyword evidence="4" id="KW-0808">Transferase</keyword>
<feature type="compositionally biased region" description="Basic and acidic residues" evidence="5">
    <location>
        <begin position="127"/>
        <end position="137"/>
    </location>
</feature>
<evidence type="ECO:0000256" key="2">
    <source>
        <dbReference type="ARBA" id="ARBA00010566"/>
    </source>
</evidence>
<feature type="region of interest" description="Disordered" evidence="5">
    <location>
        <begin position="127"/>
        <end position="148"/>
    </location>
</feature>
<reference evidence="7" key="1">
    <citation type="journal article" date="2019" name="Int. J. Syst. Evol. Microbiol.">
        <title>The Global Catalogue of Microorganisms (GCM) 10K type strain sequencing project: providing services to taxonomists for standard genome sequencing and annotation.</title>
        <authorList>
            <consortium name="The Broad Institute Genomics Platform"/>
            <consortium name="The Broad Institute Genome Sequencing Center for Infectious Disease"/>
            <person name="Wu L."/>
            <person name="Ma J."/>
        </authorList>
    </citation>
    <scope>NUCLEOTIDE SEQUENCE [LARGE SCALE GENOMIC DNA]</scope>
    <source>
        <strain evidence="7">JCM 30846</strain>
    </source>
</reference>
<evidence type="ECO:0000256" key="3">
    <source>
        <dbReference type="ARBA" id="ARBA00012972"/>
    </source>
</evidence>
<dbReference type="CDD" id="cd06100">
    <property type="entry name" value="CCL_ACL-C"/>
    <property type="match status" value="1"/>
</dbReference>
<name>A0ABP7DNB4_9ACTN</name>
<comment type="pathway">
    <text evidence="1">Carbohydrate metabolism; tricarboxylic acid cycle.</text>
</comment>
<dbReference type="NCBIfam" id="NF004868">
    <property type="entry name" value="PRK06224.1-5"/>
    <property type="match status" value="1"/>
</dbReference>
<dbReference type="RefSeq" id="WP_345639895.1">
    <property type="nucleotide sequence ID" value="NZ_BAABEP010000001.1"/>
</dbReference>
<evidence type="ECO:0000313" key="6">
    <source>
        <dbReference type="EMBL" id="GAA3707593.1"/>
    </source>
</evidence>
<dbReference type="EMBL" id="BAABEP010000001">
    <property type="protein sequence ID" value="GAA3707593.1"/>
    <property type="molecule type" value="Genomic_DNA"/>
</dbReference>
<protein>
    <recommendedName>
        <fullName evidence="3">citrate synthase (unknown stereospecificity)</fullName>
        <ecNumber evidence="3">2.3.3.16</ecNumber>
    </recommendedName>
</protein>
<dbReference type="InterPro" id="IPR016143">
    <property type="entry name" value="Citrate_synth-like_sm_a-sub"/>
</dbReference>
<dbReference type="Proteomes" id="UP001499884">
    <property type="component" value="Unassembled WGS sequence"/>
</dbReference>
<dbReference type="EC" id="2.3.3.16" evidence="3"/>
<dbReference type="PANTHER" id="PTHR11739">
    <property type="entry name" value="CITRATE SYNTHASE"/>
    <property type="match status" value="1"/>
</dbReference>